<dbReference type="Gene3D" id="3.10.100.10">
    <property type="entry name" value="Mannose-Binding Protein A, subunit A"/>
    <property type="match status" value="1"/>
</dbReference>
<dbReference type="CDD" id="cd00037">
    <property type="entry name" value="CLECT"/>
    <property type="match status" value="1"/>
</dbReference>
<comment type="subcellular location">
    <subcellularLocation>
        <location evidence="2">Nucleus</location>
    </subcellularLocation>
</comment>
<dbReference type="SMART" id="SM00413">
    <property type="entry name" value="ETS"/>
    <property type="match status" value="1"/>
</dbReference>
<keyword evidence="4" id="KW-1185">Reference proteome</keyword>
<dbReference type="SMART" id="SM00034">
    <property type="entry name" value="CLECT"/>
    <property type="match status" value="1"/>
</dbReference>
<dbReference type="InterPro" id="IPR016187">
    <property type="entry name" value="CTDL_fold"/>
</dbReference>
<evidence type="ECO:0000256" key="1">
    <source>
        <dbReference type="ARBA" id="ARBA00005562"/>
    </source>
</evidence>
<dbReference type="GO" id="GO:0043565">
    <property type="term" value="F:sequence-specific DNA binding"/>
    <property type="evidence" value="ECO:0007669"/>
    <property type="project" value="InterPro"/>
</dbReference>
<gene>
    <name evidence="3" type="primary">WBGene00274407</name>
</gene>
<dbReference type="EnsemblMetazoa" id="PPA36038.1">
    <property type="protein sequence ID" value="PPA36038.1"/>
    <property type="gene ID" value="WBGene00274407"/>
</dbReference>
<proteinExistence type="inferred from homology"/>
<comment type="similarity">
    <text evidence="1 2">Belongs to the ETS family.</text>
</comment>
<dbReference type="SMART" id="SM00327">
    <property type="entry name" value="VWA"/>
    <property type="match status" value="1"/>
</dbReference>
<evidence type="ECO:0000313" key="4">
    <source>
        <dbReference type="Proteomes" id="UP000005239"/>
    </source>
</evidence>
<dbReference type="AlphaFoldDB" id="A0A2A6BLV7"/>
<dbReference type="PROSITE" id="PS50061">
    <property type="entry name" value="ETS_DOMAIN_3"/>
    <property type="match status" value="1"/>
</dbReference>
<organism evidence="3 4">
    <name type="scientific">Pristionchus pacificus</name>
    <name type="common">Parasitic nematode worm</name>
    <dbReference type="NCBI Taxonomy" id="54126"/>
    <lineage>
        <taxon>Eukaryota</taxon>
        <taxon>Metazoa</taxon>
        <taxon>Ecdysozoa</taxon>
        <taxon>Nematoda</taxon>
        <taxon>Chromadorea</taxon>
        <taxon>Rhabditida</taxon>
        <taxon>Rhabditina</taxon>
        <taxon>Diplogasteromorpha</taxon>
        <taxon>Diplogasteroidea</taxon>
        <taxon>Neodiplogasteridae</taxon>
        <taxon>Pristionchus</taxon>
    </lineage>
</organism>
<dbReference type="Gene3D" id="3.40.50.410">
    <property type="entry name" value="von Willebrand factor, type A domain"/>
    <property type="match status" value="1"/>
</dbReference>
<dbReference type="PRINTS" id="PR00454">
    <property type="entry name" value="ETSDOMAIN"/>
</dbReference>
<dbReference type="PANTHER" id="PTHR31024:SF3">
    <property type="entry name" value="C-TYPE LECTIN-RELATED"/>
    <property type="match status" value="1"/>
</dbReference>
<reference evidence="3" key="2">
    <citation type="submission" date="2022-06" db="UniProtKB">
        <authorList>
            <consortium name="EnsemblMetazoa"/>
        </authorList>
    </citation>
    <scope>IDENTIFICATION</scope>
    <source>
        <strain evidence="3">PS312</strain>
    </source>
</reference>
<keyword evidence="2" id="KW-0238">DNA-binding</keyword>
<dbReference type="GO" id="GO:0003700">
    <property type="term" value="F:DNA-binding transcription factor activity"/>
    <property type="evidence" value="ECO:0007669"/>
    <property type="project" value="InterPro"/>
</dbReference>
<dbReference type="PANTHER" id="PTHR31024">
    <property type="entry name" value="C-TYPE LECTIN"/>
    <property type="match status" value="1"/>
</dbReference>
<keyword evidence="2" id="KW-0539">Nucleus</keyword>
<name>A0A2A6BLV7_PRIPA</name>
<dbReference type="SUPFAM" id="SSF53300">
    <property type="entry name" value="vWA-like"/>
    <property type="match status" value="1"/>
</dbReference>
<reference evidence="4" key="1">
    <citation type="journal article" date="2008" name="Nat. Genet.">
        <title>The Pristionchus pacificus genome provides a unique perspective on nematode lifestyle and parasitism.</title>
        <authorList>
            <person name="Dieterich C."/>
            <person name="Clifton S.W."/>
            <person name="Schuster L.N."/>
            <person name="Chinwalla A."/>
            <person name="Delehaunty K."/>
            <person name="Dinkelacker I."/>
            <person name="Fulton L."/>
            <person name="Fulton R."/>
            <person name="Godfrey J."/>
            <person name="Minx P."/>
            <person name="Mitreva M."/>
            <person name="Roeseler W."/>
            <person name="Tian H."/>
            <person name="Witte H."/>
            <person name="Yang S.P."/>
            <person name="Wilson R.K."/>
            <person name="Sommer R.J."/>
        </authorList>
    </citation>
    <scope>NUCLEOTIDE SEQUENCE [LARGE SCALE GENOMIC DNA]</scope>
    <source>
        <strain evidence="4">PS312</strain>
    </source>
</reference>
<dbReference type="GO" id="GO:0005634">
    <property type="term" value="C:nucleus"/>
    <property type="evidence" value="ECO:0007669"/>
    <property type="project" value="UniProtKB-SubCell"/>
</dbReference>
<dbReference type="SUPFAM" id="SSF46785">
    <property type="entry name" value="Winged helix' DNA-binding domain"/>
    <property type="match status" value="1"/>
</dbReference>
<evidence type="ECO:0000256" key="2">
    <source>
        <dbReference type="RuleBase" id="RU004019"/>
    </source>
</evidence>
<dbReference type="InterPro" id="IPR036390">
    <property type="entry name" value="WH_DNA-bd_sf"/>
</dbReference>
<dbReference type="InterPro" id="IPR036388">
    <property type="entry name" value="WH-like_DNA-bd_sf"/>
</dbReference>
<dbReference type="SUPFAM" id="SSF56436">
    <property type="entry name" value="C-type lectin-like"/>
    <property type="match status" value="1"/>
</dbReference>
<protein>
    <submittedName>
        <fullName evidence="3">VWA domain-containing protein</fullName>
    </submittedName>
</protein>
<sequence length="811" mass="90758">MDADMWLLLQLLLMVSYFQGVKAYTYSCDEIQNRILNAEWSQYSKYACVVTQEGYSNSAQLDKVSIIADQFSTSLNSLVDWCWTNEEGVPWKLTADKGFTLNCDEAFTLILSSDKPNIIKPAKQAASYTVQRPHVLAVPQGGMWIHVKACTSEHTGDHSIKVWTGAGEGENEDRFLLRTFTCYRMPKWIFVFDMTITLEANGVATLTMETSSDLTLSQYKDPQFAENEGITILSTGLASDIQSKQGRNITAIVQINDKIDVTYSMQLAFDPSNTGSVGLRKSRNGDIISFQNGLYGDTFQTNYFEILWLPKALPSSEISWNEDNINIDIWLSNERRMEKIDDSYCNCDKDRMNNGDLADHGFDVWNTWGTWLDIVYIIDASEAMGAEAIQQATTLIEGMFNSLEDDPSRNLFSRFGVITMADTAQVLYSLNMTGKDKVQGKVQIKKGLANIDVVKAFTAAQIMFSDGLVSNPDRNETRQVVYYLTASAPNSDLSSLTQFKHSGVVIVNTNCFCKTNNNPYSASGDPAISADGGCYRAELSALPYAKATDSCFQDKGYVAEIHDEHKAAYLKDDVSIKAWIDYTNWDSDEPSSYSAANCAYVDTTQRSMPWGAGNCNVGFPYACEYRPCSVGNTNLNAMSTFALAPPATPSPATPELPSYHQQMAGIVNQNSFTNLATMNSFAPPTPSPVLVITELPESPISSTESVKPRSSKREEKMLWVFILKHLQDESKRNLVEWTNEKSGEFRFVDPDGFARAWGEHKGGRSAPMRFEVMTRGLRFYYKKGIVEKVKNQKNLFRFLNVDDLKEKLKTM</sequence>
<accession>A0A2A6BLV7</accession>
<dbReference type="InterPro" id="IPR001304">
    <property type="entry name" value="C-type_lectin-like"/>
</dbReference>
<dbReference type="Gene3D" id="1.10.10.10">
    <property type="entry name" value="Winged helix-like DNA-binding domain superfamily/Winged helix DNA-binding domain"/>
    <property type="match status" value="1"/>
</dbReference>
<accession>A0A8R1YQM0</accession>
<dbReference type="Pfam" id="PF00178">
    <property type="entry name" value="Ets"/>
    <property type="match status" value="1"/>
</dbReference>
<dbReference type="PROSITE" id="PS50234">
    <property type="entry name" value="VWFA"/>
    <property type="match status" value="1"/>
</dbReference>
<dbReference type="InterPro" id="IPR002035">
    <property type="entry name" value="VWF_A"/>
</dbReference>
<dbReference type="InterPro" id="IPR000418">
    <property type="entry name" value="Ets_dom"/>
</dbReference>
<dbReference type="PROSITE" id="PS50041">
    <property type="entry name" value="C_TYPE_LECTIN_2"/>
    <property type="match status" value="1"/>
</dbReference>
<dbReference type="InterPro" id="IPR016186">
    <property type="entry name" value="C-type_lectin-like/link_sf"/>
</dbReference>
<dbReference type="Pfam" id="PF00092">
    <property type="entry name" value="VWA"/>
    <property type="match status" value="1"/>
</dbReference>
<dbReference type="InterPro" id="IPR036465">
    <property type="entry name" value="vWFA_dom_sf"/>
</dbReference>
<evidence type="ECO:0000313" key="3">
    <source>
        <dbReference type="EnsemblMetazoa" id="PPA36038.1"/>
    </source>
</evidence>
<dbReference type="Proteomes" id="UP000005239">
    <property type="component" value="Unassembled WGS sequence"/>
</dbReference>